<dbReference type="STRING" id="984486.A0A1E3QT53"/>
<proteinExistence type="predicted"/>
<dbReference type="RefSeq" id="XP_018986012.1">
    <property type="nucleotide sequence ID" value="XM_019128537.1"/>
</dbReference>
<dbReference type="OrthoDB" id="548474at2759"/>
<evidence type="ECO:0000313" key="1">
    <source>
        <dbReference type="EMBL" id="ODQ80684.1"/>
    </source>
</evidence>
<dbReference type="PANTHER" id="PTHR40422">
    <property type="entry name" value="TRANSLATION MACHINERY-ASSOCIATED PROTEIN 17"/>
    <property type="match status" value="1"/>
</dbReference>
<name>A0A1E3QT53_9ASCO</name>
<dbReference type="PANTHER" id="PTHR40422:SF1">
    <property type="entry name" value="TRANSLATION MACHINERY-ASSOCIATED PROTEIN 17"/>
    <property type="match status" value="1"/>
</dbReference>
<dbReference type="EMBL" id="KV454429">
    <property type="protein sequence ID" value="ODQ80684.1"/>
    <property type="molecule type" value="Genomic_DNA"/>
</dbReference>
<sequence>MSASLKRPVQIQEFILAVLELADFEIYNIRSQLTRSITKLHESNTVMAREVGLIKARIDDDNDDETPSAELTEDLHLYQESIQENGIVLKNQEERIGCLDNELTARGLSLDGSTVDAREGVPVTVPLPKAVAAAPDTDNTSVYL</sequence>
<dbReference type="Proteomes" id="UP000094336">
    <property type="component" value="Unassembled WGS sequence"/>
</dbReference>
<organism evidence="1 2">
    <name type="scientific">Babjeviella inositovora NRRL Y-12698</name>
    <dbReference type="NCBI Taxonomy" id="984486"/>
    <lineage>
        <taxon>Eukaryota</taxon>
        <taxon>Fungi</taxon>
        <taxon>Dikarya</taxon>
        <taxon>Ascomycota</taxon>
        <taxon>Saccharomycotina</taxon>
        <taxon>Pichiomycetes</taxon>
        <taxon>Serinales incertae sedis</taxon>
        <taxon>Babjeviella</taxon>
    </lineage>
</organism>
<dbReference type="InterPro" id="IPR038966">
    <property type="entry name" value="TMA17"/>
</dbReference>
<gene>
    <name evidence="1" type="ORF">BABINDRAFT_160920</name>
</gene>
<accession>A0A1E3QT53</accession>
<reference evidence="2" key="1">
    <citation type="submission" date="2016-05" db="EMBL/GenBank/DDBJ databases">
        <title>Comparative genomics of biotechnologically important yeasts.</title>
        <authorList>
            <consortium name="DOE Joint Genome Institute"/>
            <person name="Riley R."/>
            <person name="Haridas S."/>
            <person name="Wolfe K.H."/>
            <person name="Lopes M.R."/>
            <person name="Hittinger C.T."/>
            <person name="Goker M."/>
            <person name="Salamov A."/>
            <person name="Wisecaver J."/>
            <person name="Long T.M."/>
            <person name="Aerts A.L."/>
            <person name="Barry K."/>
            <person name="Choi C."/>
            <person name="Clum A."/>
            <person name="Coughlan A.Y."/>
            <person name="Deshpande S."/>
            <person name="Douglass A.P."/>
            <person name="Hanson S.J."/>
            <person name="Klenk H.-P."/>
            <person name="Labutti K."/>
            <person name="Lapidus A."/>
            <person name="Lindquist E."/>
            <person name="Lipzen A."/>
            <person name="Meier-Kolthoff J.P."/>
            <person name="Ohm R.A."/>
            <person name="Otillar R.P."/>
            <person name="Pangilinan J."/>
            <person name="Peng Y."/>
            <person name="Rokas A."/>
            <person name="Rosa C.A."/>
            <person name="Scheuner C."/>
            <person name="Sibirny A.A."/>
            <person name="Slot J.C."/>
            <person name="Stielow J.B."/>
            <person name="Sun H."/>
            <person name="Kurtzman C.P."/>
            <person name="Blackwell M."/>
            <person name="Grigoriev I.V."/>
            <person name="Jeffries T.W."/>
        </authorList>
    </citation>
    <scope>NUCLEOTIDE SEQUENCE [LARGE SCALE GENOMIC DNA]</scope>
    <source>
        <strain evidence="2">NRRL Y-12698</strain>
    </source>
</reference>
<keyword evidence="2" id="KW-1185">Reference proteome</keyword>
<protein>
    <submittedName>
        <fullName evidence="1">Uncharacterized protein</fullName>
    </submittedName>
</protein>
<dbReference type="AlphaFoldDB" id="A0A1E3QT53"/>
<dbReference type="GO" id="GO:0030674">
    <property type="term" value="F:protein-macromolecule adaptor activity"/>
    <property type="evidence" value="ECO:0007669"/>
    <property type="project" value="TreeGrafter"/>
</dbReference>
<dbReference type="GO" id="GO:0070682">
    <property type="term" value="P:proteasome regulatory particle assembly"/>
    <property type="evidence" value="ECO:0007669"/>
    <property type="project" value="InterPro"/>
</dbReference>
<dbReference type="GeneID" id="30146390"/>
<evidence type="ECO:0000313" key="2">
    <source>
        <dbReference type="Proteomes" id="UP000094336"/>
    </source>
</evidence>